<dbReference type="Proteomes" id="UP000710432">
    <property type="component" value="Unassembled WGS sequence"/>
</dbReference>
<dbReference type="Pfam" id="PF08711">
    <property type="entry name" value="Med26"/>
    <property type="match status" value="1"/>
</dbReference>
<keyword evidence="1" id="KW-0539">Nucleus</keyword>
<keyword evidence="4 7" id="KW-0251">Elongation factor</keyword>
<reference evidence="4" key="1">
    <citation type="submission" date="2020-03" db="EMBL/GenBank/DDBJ databases">
        <title>Studies in the Genomics of Life Span.</title>
        <authorList>
            <person name="Glass D."/>
        </authorList>
    </citation>
    <scope>NUCLEOTIDE SEQUENCE</scope>
    <source>
        <strain evidence="4">LTLLF</strain>
        <tissue evidence="4">Muscle</tissue>
    </source>
</reference>
<dbReference type="EMBL" id="JAATJU010027500">
    <property type="protein sequence ID" value="KAH0500404.1"/>
    <property type="molecule type" value="Genomic_DNA"/>
</dbReference>
<organism evidence="4 6">
    <name type="scientific">Microtus ochrogaster</name>
    <name type="common">Prairie vole</name>
    <dbReference type="NCBI Taxonomy" id="79684"/>
    <lineage>
        <taxon>Eukaryota</taxon>
        <taxon>Metazoa</taxon>
        <taxon>Chordata</taxon>
        <taxon>Craniata</taxon>
        <taxon>Vertebrata</taxon>
        <taxon>Euteleostomi</taxon>
        <taxon>Mammalia</taxon>
        <taxon>Eutheria</taxon>
        <taxon>Euarchontoglires</taxon>
        <taxon>Glires</taxon>
        <taxon>Rodentia</taxon>
        <taxon>Myomorpha</taxon>
        <taxon>Muroidea</taxon>
        <taxon>Cricetidae</taxon>
        <taxon>Arvicolinae</taxon>
        <taxon>Microtus</taxon>
    </lineage>
</organism>
<keyword evidence="5" id="KW-1185">Reference proteome</keyword>
<dbReference type="GO" id="GO:0003746">
    <property type="term" value="F:translation elongation factor activity"/>
    <property type="evidence" value="ECO:0007669"/>
    <property type="project" value="UniProtKB-KW"/>
</dbReference>
<dbReference type="SUPFAM" id="SSF47676">
    <property type="entry name" value="Conserved domain common to transcription factors TFIIS, elongin A, CRSP70"/>
    <property type="match status" value="1"/>
</dbReference>
<evidence type="ECO:0000313" key="4">
    <source>
        <dbReference type="EMBL" id="KAH0500404.1"/>
    </source>
</evidence>
<dbReference type="InterPro" id="IPR035100">
    <property type="entry name" value="TF_IIS-typ"/>
</dbReference>
<dbReference type="OrthoDB" id="44867at2759"/>
<evidence type="ECO:0000313" key="7">
    <source>
        <dbReference type="RefSeq" id="XP_005358787.1"/>
    </source>
</evidence>
<evidence type="ECO:0000313" key="5">
    <source>
        <dbReference type="Proteomes" id="UP000694915"/>
    </source>
</evidence>
<dbReference type="Gene3D" id="2.20.25.10">
    <property type="match status" value="1"/>
</dbReference>
<dbReference type="SMART" id="SM00510">
    <property type="entry name" value="TFS2M"/>
    <property type="match status" value="1"/>
</dbReference>
<dbReference type="Pfam" id="PF07500">
    <property type="entry name" value="TFIIS_M"/>
    <property type="match status" value="1"/>
</dbReference>
<dbReference type="GO" id="GO:0005634">
    <property type="term" value="C:nucleus"/>
    <property type="evidence" value="ECO:0007669"/>
    <property type="project" value="UniProtKB-SubCell"/>
</dbReference>
<proteinExistence type="predicted"/>
<protein>
    <submittedName>
        <fullName evidence="4 7">Transcription elongation factor A N-terminal and central domain-containing protein</fullName>
    </submittedName>
</protein>
<sequence>MSDKKRIIAKASLIEQLVAKRYFEDIGKHLTELEMIYVSKEHLQETELVRAVYRVLKNCPSRALKRKAKCLLAKWRTFYKSTHLKTKESLKLLPSNVNEEKHAAVSQEVSQDGASGFSYDEIAGLCSSLSRLASQDAEKKHAAAVESESSTTQMEINEEYLGDVDPESTSKSSSVLQDPLVSLRSKCVELLYTALASFSTNDMKTHLWQRFAREIEEHIFTLYSSNIKKYKTCIRSKVANLHNPRNSHLQQSLLSGTMSTREFAEMTVLDMANEELKQLRAFYTEASIQEHHLPHTVDGTQTDKIKCKRCEKYNCKVTVIARGTLFLPVWVQNSNPDEQMTYVICNECGEQWYHNNWVCL</sequence>
<name>A0A8J6FXF0_MICOH</name>
<dbReference type="InterPro" id="IPR017923">
    <property type="entry name" value="TFIIS_N"/>
</dbReference>
<accession>A0A8J6FXF0</accession>
<feature type="domain" description="TFIIS N-terminal" evidence="2">
    <location>
        <begin position="1"/>
        <end position="82"/>
    </location>
</feature>
<dbReference type="GO" id="GO:0006351">
    <property type="term" value="P:DNA-templated transcription"/>
    <property type="evidence" value="ECO:0007669"/>
    <property type="project" value="InterPro"/>
</dbReference>
<dbReference type="InterPro" id="IPR035441">
    <property type="entry name" value="TFIIS/LEDGF_dom_sf"/>
</dbReference>
<dbReference type="PANTHER" id="PTHR11477">
    <property type="entry name" value="TRANSCRIPTION FACTOR S-II ZINC FINGER DOMAIN-CONTAINING PROTEIN"/>
    <property type="match status" value="1"/>
</dbReference>
<dbReference type="InterPro" id="IPR036575">
    <property type="entry name" value="TFIIS_cen_dom_sf"/>
</dbReference>
<evidence type="ECO:0000313" key="6">
    <source>
        <dbReference type="Proteomes" id="UP000710432"/>
    </source>
</evidence>
<dbReference type="PROSITE" id="PS51321">
    <property type="entry name" value="TFIIS_CENTRAL"/>
    <property type="match status" value="1"/>
</dbReference>
<evidence type="ECO:0000256" key="1">
    <source>
        <dbReference type="PROSITE-ProRule" id="PRU00649"/>
    </source>
</evidence>
<dbReference type="PIRSF" id="PIRSF006704">
    <property type="entry name" value="TF_IIS"/>
    <property type="match status" value="1"/>
</dbReference>
<dbReference type="SUPFAM" id="SSF46942">
    <property type="entry name" value="Elongation factor TFIIS domain 2"/>
    <property type="match status" value="1"/>
</dbReference>
<dbReference type="Gene3D" id="1.20.930.10">
    <property type="entry name" value="Conserved domain common to transcription factors TFIIS, elongin A, CRSP70"/>
    <property type="match status" value="1"/>
</dbReference>
<feature type="domain" description="TFIIS central" evidence="3">
    <location>
        <begin position="183"/>
        <end position="299"/>
    </location>
</feature>
<dbReference type="PANTHER" id="PTHR11477:SF7">
    <property type="entry name" value="TRANSCRIPTION ELONGATION FACTOR A N-TERMINAL AND CENTRAL DOMAIN-CONTAINING PROTEIN"/>
    <property type="match status" value="1"/>
</dbReference>
<dbReference type="InterPro" id="IPR003618">
    <property type="entry name" value="TFIIS_cen_dom"/>
</dbReference>
<keyword evidence="4 7" id="KW-0648">Protein biosynthesis</keyword>
<evidence type="ECO:0000259" key="2">
    <source>
        <dbReference type="PROSITE" id="PS51319"/>
    </source>
</evidence>
<dbReference type="AlphaFoldDB" id="A0A8J6FXF0"/>
<dbReference type="PROSITE" id="PS51319">
    <property type="entry name" value="TFIIS_N"/>
    <property type="match status" value="1"/>
</dbReference>
<dbReference type="Proteomes" id="UP000694915">
    <property type="component" value="Chromosome X"/>
</dbReference>
<dbReference type="RefSeq" id="XP_005358787.1">
    <property type="nucleotide sequence ID" value="XM_005358730.2"/>
</dbReference>
<comment type="subcellular location">
    <subcellularLocation>
        <location evidence="1">Nucleus</location>
    </subcellularLocation>
</comment>
<reference evidence="7" key="2">
    <citation type="submission" date="2025-05" db="UniProtKB">
        <authorList>
            <consortium name="RefSeq"/>
        </authorList>
    </citation>
    <scope>IDENTIFICATION</scope>
</reference>
<gene>
    <name evidence="7" type="primary">Tceanc</name>
    <name evidence="4" type="ORF">LTLLF_201130</name>
</gene>
<dbReference type="Gene3D" id="1.10.472.30">
    <property type="entry name" value="Transcription elongation factor S-II, central domain"/>
    <property type="match status" value="1"/>
</dbReference>
<dbReference type="GeneID" id="101984966"/>
<evidence type="ECO:0000259" key="3">
    <source>
        <dbReference type="PROSITE" id="PS51321"/>
    </source>
</evidence>